<dbReference type="InterPro" id="IPR045584">
    <property type="entry name" value="Pilin-like"/>
</dbReference>
<keyword evidence="4" id="KW-1185">Reference proteome</keyword>
<dbReference type="NCBIfam" id="TIGR02532">
    <property type="entry name" value="IV_pilin_GFxxxE"/>
    <property type="match status" value="1"/>
</dbReference>
<gene>
    <name evidence="3" type="primary">oxpG</name>
    <name evidence="3" type="ORF">AQPW35_19870</name>
</gene>
<keyword evidence="1" id="KW-0488">Methylation</keyword>
<dbReference type="InterPro" id="IPR012902">
    <property type="entry name" value="N_methyl_site"/>
</dbReference>
<dbReference type="PANTHER" id="PTHR30093:SF47">
    <property type="entry name" value="TYPE IV PILUS NON-CORE MINOR PILIN PILE"/>
    <property type="match status" value="1"/>
</dbReference>
<dbReference type="PRINTS" id="PR00813">
    <property type="entry name" value="BCTERIALGSPG"/>
</dbReference>
<dbReference type="GO" id="GO:0015628">
    <property type="term" value="P:protein secretion by the type II secretion system"/>
    <property type="evidence" value="ECO:0007669"/>
    <property type="project" value="InterPro"/>
</dbReference>
<dbReference type="Pfam" id="PF07963">
    <property type="entry name" value="N_methyl"/>
    <property type="match status" value="1"/>
</dbReference>
<evidence type="ECO:0000256" key="1">
    <source>
        <dbReference type="ARBA" id="ARBA00022481"/>
    </source>
</evidence>
<evidence type="ECO:0000256" key="2">
    <source>
        <dbReference type="SAM" id="Phobius"/>
    </source>
</evidence>
<dbReference type="GO" id="GO:0015627">
    <property type="term" value="C:type II protein secretion system complex"/>
    <property type="evidence" value="ECO:0007669"/>
    <property type="project" value="InterPro"/>
</dbReference>
<dbReference type="SUPFAM" id="SSF54523">
    <property type="entry name" value="Pili subunits"/>
    <property type="match status" value="1"/>
</dbReference>
<dbReference type="EMBL" id="BJCL01000004">
    <property type="protein sequence ID" value="GCL62906.1"/>
    <property type="molecule type" value="Genomic_DNA"/>
</dbReference>
<dbReference type="PANTHER" id="PTHR30093">
    <property type="entry name" value="GENERAL SECRETION PATHWAY PROTEIN G"/>
    <property type="match status" value="1"/>
</dbReference>
<keyword evidence="2" id="KW-0472">Membrane</keyword>
<organism evidence="3 4">
    <name type="scientific">Pseudaquabacterium pictum</name>
    <dbReference type="NCBI Taxonomy" id="2315236"/>
    <lineage>
        <taxon>Bacteria</taxon>
        <taxon>Pseudomonadati</taxon>
        <taxon>Pseudomonadota</taxon>
        <taxon>Betaproteobacteria</taxon>
        <taxon>Burkholderiales</taxon>
        <taxon>Sphaerotilaceae</taxon>
        <taxon>Pseudaquabacterium</taxon>
    </lineage>
</organism>
<protein>
    <submittedName>
        <fullName evidence="3">Type II secretion system pseudopilin OxpG</fullName>
    </submittedName>
</protein>
<reference evidence="4" key="1">
    <citation type="submission" date="2019-03" db="EMBL/GenBank/DDBJ databases">
        <title>Aquabacterium pictum sp.nov., the first bacteriochlorophyll a-containing freshwater bacterium in the genus Aquabacterium of the class Betaproteobacteria.</title>
        <authorList>
            <person name="Hirose S."/>
            <person name="Tank M."/>
            <person name="Hara E."/>
            <person name="Tamaki H."/>
            <person name="Takaichi S."/>
            <person name="Haruta S."/>
            <person name="Hanada S."/>
        </authorList>
    </citation>
    <scope>NUCLEOTIDE SEQUENCE [LARGE SCALE GENOMIC DNA]</scope>
    <source>
        <strain evidence="4">W35</strain>
    </source>
</reference>
<keyword evidence="2" id="KW-0812">Transmembrane</keyword>
<proteinExistence type="predicted"/>
<dbReference type="Gene3D" id="3.30.700.10">
    <property type="entry name" value="Glycoprotein, Type 4 Pilin"/>
    <property type="match status" value="1"/>
</dbReference>
<sequence length="129" mass="14314">MRSGEHARGFTLIELIVVMAIVALLVSIAAPRYLQSLDRAREASLRSSLQVLRHAIDQFAADRGRYPDSLDELVQARYLRALPEEPISGQRDRWVTLSPAPDSTVPGQVWDVRSGAAGRARDGSLYADW</sequence>
<comment type="caution">
    <text evidence="3">The sequence shown here is derived from an EMBL/GenBank/DDBJ whole genome shotgun (WGS) entry which is preliminary data.</text>
</comment>
<dbReference type="AlphaFoldDB" id="A0A480APH8"/>
<feature type="transmembrane region" description="Helical" evidence="2">
    <location>
        <begin position="12"/>
        <end position="34"/>
    </location>
</feature>
<dbReference type="InterPro" id="IPR000983">
    <property type="entry name" value="Bac_GSPG_pilin"/>
</dbReference>
<dbReference type="RefSeq" id="WP_228027045.1">
    <property type="nucleotide sequence ID" value="NZ_BJCL01000004.1"/>
</dbReference>
<evidence type="ECO:0000313" key="4">
    <source>
        <dbReference type="Proteomes" id="UP000301751"/>
    </source>
</evidence>
<name>A0A480APH8_9BURK</name>
<dbReference type="PROSITE" id="PS00409">
    <property type="entry name" value="PROKAR_NTER_METHYL"/>
    <property type="match status" value="1"/>
</dbReference>
<accession>A0A480APH8</accession>
<evidence type="ECO:0000313" key="3">
    <source>
        <dbReference type="EMBL" id="GCL62906.1"/>
    </source>
</evidence>
<keyword evidence="2" id="KW-1133">Transmembrane helix</keyword>
<dbReference type="Proteomes" id="UP000301751">
    <property type="component" value="Unassembled WGS sequence"/>
</dbReference>